<protein>
    <submittedName>
        <fullName evidence="2">Pyruvate kinase</fullName>
    </submittedName>
</protein>
<reference evidence="2" key="1">
    <citation type="submission" date="2021-07" db="EMBL/GenBank/DDBJ databases">
        <authorList>
            <person name="Catto M.A."/>
            <person name="Jacobson A."/>
            <person name="Kennedy G."/>
            <person name="Labadie P."/>
            <person name="Hunt B.G."/>
            <person name="Srinivasan R."/>
        </authorList>
    </citation>
    <scope>NUCLEOTIDE SEQUENCE</scope>
    <source>
        <strain evidence="2">PL_HMW_Pooled</strain>
        <tissue evidence="2">Head</tissue>
    </source>
</reference>
<sequence length="73" mass="8524">MRWLFVIKTEIAILNKPLHSSFIQIWWYIWHCKVLFAFITFTVPHKVSYFSTLMTSGLPIVSSHVSTISHSVT</sequence>
<dbReference type="EMBL" id="JAHWGI010000102">
    <property type="protein sequence ID" value="KAK3909519.1"/>
    <property type="molecule type" value="Genomic_DNA"/>
</dbReference>
<reference evidence="2" key="2">
    <citation type="journal article" date="2023" name="BMC Genomics">
        <title>Pest status, molecular evolution, and epigenetic factors derived from the genome assembly of Frankliniella fusca, a thysanopteran phytovirus vector.</title>
        <authorList>
            <person name="Catto M.A."/>
            <person name="Labadie P.E."/>
            <person name="Jacobson A.L."/>
            <person name="Kennedy G.G."/>
            <person name="Srinivasan R."/>
            <person name="Hunt B.G."/>
        </authorList>
    </citation>
    <scope>NUCLEOTIDE SEQUENCE</scope>
    <source>
        <strain evidence="2">PL_HMW_Pooled</strain>
    </source>
</reference>
<comment type="caution">
    <text evidence="2">The sequence shown here is derived from an EMBL/GenBank/DDBJ whole genome shotgun (WGS) entry which is preliminary data.</text>
</comment>
<evidence type="ECO:0000313" key="3">
    <source>
        <dbReference type="Proteomes" id="UP001219518"/>
    </source>
</evidence>
<feature type="transmembrane region" description="Helical" evidence="1">
    <location>
        <begin position="25"/>
        <end position="44"/>
    </location>
</feature>
<accession>A0AAE1GUR1</accession>
<evidence type="ECO:0000313" key="2">
    <source>
        <dbReference type="EMBL" id="KAK3909519.1"/>
    </source>
</evidence>
<dbReference type="Proteomes" id="UP001219518">
    <property type="component" value="Unassembled WGS sequence"/>
</dbReference>
<keyword evidence="2" id="KW-0670">Pyruvate</keyword>
<keyword evidence="2" id="KW-0808">Transferase</keyword>
<evidence type="ECO:0000256" key="1">
    <source>
        <dbReference type="SAM" id="Phobius"/>
    </source>
</evidence>
<dbReference type="GO" id="GO:0016301">
    <property type="term" value="F:kinase activity"/>
    <property type="evidence" value="ECO:0007669"/>
    <property type="project" value="UniProtKB-KW"/>
</dbReference>
<organism evidence="2 3">
    <name type="scientific">Frankliniella fusca</name>
    <dbReference type="NCBI Taxonomy" id="407009"/>
    <lineage>
        <taxon>Eukaryota</taxon>
        <taxon>Metazoa</taxon>
        <taxon>Ecdysozoa</taxon>
        <taxon>Arthropoda</taxon>
        <taxon>Hexapoda</taxon>
        <taxon>Insecta</taxon>
        <taxon>Pterygota</taxon>
        <taxon>Neoptera</taxon>
        <taxon>Paraneoptera</taxon>
        <taxon>Thysanoptera</taxon>
        <taxon>Terebrantia</taxon>
        <taxon>Thripoidea</taxon>
        <taxon>Thripidae</taxon>
        <taxon>Frankliniella</taxon>
    </lineage>
</organism>
<name>A0AAE1GUR1_9NEOP</name>
<dbReference type="AlphaFoldDB" id="A0AAE1GUR1"/>
<keyword evidence="1" id="KW-0812">Transmembrane</keyword>
<keyword evidence="2" id="KW-0418">Kinase</keyword>
<proteinExistence type="predicted"/>
<keyword evidence="1" id="KW-0472">Membrane</keyword>
<gene>
    <name evidence="2" type="ORF">KUF71_019542</name>
</gene>
<keyword evidence="3" id="KW-1185">Reference proteome</keyword>
<keyword evidence="1" id="KW-1133">Transmembrane helix</keyword>